<feature type="region of interest" description="Disordered" evidence="1">
    <location>
        <begin position="2459"/>
        <end position="2546"/>
    </location>
</feature>
<feature type="region of interest" description="Disordered" evidence="1">
    <location>
        <begin position="1822"/>
        <end position="1981"/>
    </location>
</feature>
<feature type="compositionally biased region" description="Basic and acidic residues" evidence="1">
    <location>
        <begin position="38"/>
        <end position="47"/>
    </location>
</feature>
<feature type="compositionally biased region" description="Basic and acidic residues" evidence="1">
    <location>
        <begin position="574"/>
        <end position="586"/>
    </location>
</feature>
<organism evidence="2 3">
    <name type="scientific">Elysia crispata</name>
    <name type="common">lettuce slug</name>
    <dbReference type="NCBI Taxonomy" id="231223"/>
    <lineage>
        <taxon>Eukaryota</taxon>
        <taxon>Metazoa</taxon>
        <taxon>Spiralia</taxon>
        <taxon>Lophotrochozoa</taxon>
        <taxon>Mollusca</taxon>
        <taxon>Gastropoda</taxon>
        <taxon>Heterobranchia</taxon>
        <taxon>Euthyneura</taxon>
        <taxon>Panpulmonata</taxon>
        <taxon>Sacoglossa</taxon>
        <taxon>Placobranchoidea</taxon>
        <taxon>Plakobranchidae</taxon>
        <taxon>Elysia</taxon>
    </lineage>
</organism>
<gene>
    <name evidence="2" type="ORF">RRG08_055665</name>
</gene>
<feature type="region of interest" description="Disordered" evidence="1">
    <location>
        <begin position="681"/>
        <end position="701"/>
    </location>
</feature>
<proteinExistence type="predicted"/>
<feature type="compositionally biased region" description="Low complexity" evidence="1">
    <location>
        <begin position="1842"/>
        <end position="1856"/>
    </location>
</feature>
<feature type="compositionally biased region" description="Low complexity" evidence="1">
    <location>
        <begin position="986"/>
        <end position="1003"/>
    </location>
</feature>
<feature type="compositionally biased region" description="Basic and acidic residues" evidence="1">
    <location>
        <begin position="2534"/>
        <end position="2546"/>
    </location>
</feature>
<feature type="compositionally biased region" description="Low complexity" evidence="1">
    <location>
        <begin position="1364"/>
        <end position="1379"/>
    </location>
</feature>
<feature type="compositionally biased region" description="Polar residues" evidence="1">
    <location>
        <begin position="281"/>
        <end position="291"/>
    </location>
</feature>
<feature type="compositionally biased region" description="Polar residues" evidence="1">
    <location>
        <begin position="2487"/>
        <end position="2496"/>
    </location>
</feature>
<reference evidence="2" key="1">
    <citation type="journal article" date="2023" name="G3 (Bethesda)">
        <title>A reference genome for the long-term kleptoplast-retaining sea slug Elysia crispata morphotype clarki.</title>
        <authorList>
            <person name="Eastman K.E."/>
            <person name="Pendleton A.L."/>
            <person name="Shaikh M.A."/>
            <person name="Suttiyut T."/>
            <person name="Ogas R."/>
            <person name="Tomko P."/>
            <person name="Gavelis G."/>
            <person name="Widhalm J.R."/>
            <person name="Wisecaver J.H."/>
        </authorList>
    </citation>
    <scope>NUCLEOTIDE SEQUENCE</scope>
    <source>
        <strain evidence="2">ECLA1</strain>
    </source>
</reference>
<feature type="compositionally biased region" description="Basic and acidic residues" evidence="1">
    <location>
        <begin position="760"/>
        <end position="770"/>
    </location>
</feature>
<feature type="compositionally biased region" description="Polar residues" evidence="1">
    <location>
        <begin position="1262"/>
        <end position="1280"/>
    </location>
</feature>
<keyword evidence="3" id="KW-1185">Reference proteome</keyword>
<feature type="compositionally biased region" description="Basic and acidic residues" evidence="1">
    <location>
        <begin position="2084"/>
        <end position="2093"/>
    </location>
</feature>
<feature type="region of interest" description="Disordered" evidence="1">
    <location>
        <begin position="278"/>
        <end position="552"/>
    </location>
</feature>
<feature type="compositionally biased region" description="Polar residues" evidence="1">
    <location>
        <begin position="967"/>
        <end position="978"/>
    </location>
</feature>
<feature type="compositionally biased region" description="Basic and acidic residues" evidence="1">
    <location>
        <begin position="484"/>
        <end position="507"/>
    </location>
</feature>
<feature type="compositionally biased region" description="Polar residues" evidence="1">
    <location>
        <begin position="22"/>
        <end position="37"/>
    </location>
</feature>
<feature type="compositionally biased region" description="Polar residues" evidence="1">
    <location>
        <begin position="812"/>
        <end position="821"/>
    </location>
</feature>
<feature type="compositionally biased region" description="Low complexity" evidence="1">
    <location>
        <begin position="828"/>
        <end position="839"/>
    </location>
</feature>
<feature type="region of interest" description="Disordered" evidence="1">
    <location>
        <begin position="1728"/>
        <end position="1767"/>
    </location>
</feature>
<accession>A0AAE0Z8A9</accession>
<feature type="compositionally biased region" description="Basic and acidic residues" evidence="1">
    <location>
        <begin position="1125"/>
        <end position="1140"/>
    </location>
</feature>
<feature type="compositionally biased region" description="Basic and acidic residues" evidence="1">
    <location>
        <begin position="1863"/>
        <end position="1905"/>
    </location>
</feature>
<evidence type="ECO:0000256" key="1">
    <source>
        <dbReference type="SAM" id="MobiDB-lite"/>
    </source>
</evidence>
<feature type="compositionally biased region" description="Basic and acidic residues" evidence="1">
    <location>
        <begin position="1829"/>
        <end position="1838"/>
    </location>
</feature>
<feature type="compositionally biased region" description="Polar residues" evidence="1">
    <location>
        <begin position="446"/>
        <end position="466"/>
    </location>
</feature>
<feature type="compositionally biased region" description="Basic and acidic residues" evidence="1">
    <location>
        <begin position="642"/>
        <end position="660"/>
    </location>
</feature>
<feature type="compositionally biased region" description="Polar residues" evidence="1">
    <location>
        <begin position="587"/>
        <end position="610"/>
    </location>
</feature>
<feature type="compositionally biased region" description="Polar residues" evidence="1">
    <location>
        <begin position="1439"/>
        <end position="1476"/>
    </location>
</feature>
<feature type="region of interest" description="Disordered" evidence="1">
    <location>
        <begin position="1"/>
        <end position="118"/>
    </location>
</feature>
<feature type="compositionally biased region" description="Polar residues" evidence="1">
    <location>
        <begin position="2107"/>
        <end position="2117"/>
    </location>
</feature>
<feature type="compositionally biased region" description="Polar residues" evidence="1">
    <location>
        <begin position="1114"/>
        <end position="1124"/>
    </location>
</feature>
<feature type="compositionally biased region" description="Basic and acidic residues" evidence="1">
    <location>
        <begin position="777"/>
        <end position="788"/>
    </location>
</feature>
<feature type="region of interest" description="Disordered" evidence="1">
    <location>
        <begin position="962"/>
        <end position="1011"/>
    </location>
</feature>
<feature type="compositionally biased region" description="Polar residues" evidence="1">
    <location>
        <begin position="847"/>
        <end position="866"/>
    </location>
</feature>
<feature type="compositionally biased region" description="Polar residues" evidence="1">
    <location>
        <begin position="388"/>
        <end position="398"/>
    </location>
</feature>
<feature type="compositionally biased region" description="Basic and acidic residues" evidence="1">
    <location>
        <begin position="1920"/>
        <end position="1931"/>
    </location>
</feature>
<feature type="region of interest" description="Disordered" evidence="1">
    <location>
        <begin position="2567"/>
        <end position="2586"/>
    </location>
</feature>
<feature type="region of interest" description="Disordered" evidence="1">
    <location>
        <begin position="1353"/>
        <end position="1493"/>
    </location>
</feature>
<name>A0AAE0Z8A9_9GAST</name>
<sequence>MAKQTGGNERRQDGLTDVLGSSVDSPGSQRLRTTSGQGDEKTGRRGDGTSQQTYYCSPPYFSSSASSSSSSSPSLGSPSERPSPAAGGEYSDYRGRPKSGSTSTPLTPQEFELLSDSNPFKQDIAEKYGIAYPGITTRAHSSEFIGQAERESEAENSEFGGARRKKRSASVNDSVDSFTLDISTWRASSEKISRMCRGLNAFLLKNQESIEQSIASLDDTDVVIPTSEGAGVFSAPKKYDIVYVGKQNSSEEINSPVHDISPERLLDAELTEIQLEGKRGSLQSSDSQENVGTKPGADTQPGHLSAFSMFPRPKQALEQTKSDPYTAIKSEETQRKKTGTKIFASSQSGRVDSEDDQLSFECLSTRSFEESSLPSQTPRDAASKKTVCDTNTPKSVAQSGPKLYTSALTSGNVDLLSFDDDEDSKPPATRSGNENYSIKPVACVESQRNNSAVSSFHSTPSTSREPSQVRVKTINKPSPGGRAIDSKRSSQDPVGGDKRKDSTKRGSETSPPHEVLATFDPFASVEKTDSKSLDATTSDTRASTTQGRGEKFSSSFYSVFSTTVSSLEDIDSSTEQKRVDKADTSPEQHSSTWDAGDTTPSADSVFSAFSTGYERSISESSQGRKESFGYPLGDVIPQKKSKASEDSGESSKESVSRDSMRVNLSQDSSIADLHDDSSGLSHFQINGYPDNDEIASFQPPVNTTPRIEVGLPQRHLDLASMLLPMAESASTDSMFVHVSTDSLHSGASGKSAESQEPEVQDQRKLSDKSSRAQLSIDLRRKNLMEQSRRRSLPSSQLKNSDKGKREPPALYASQSLDSTGTPELPLQRRSSVPVSRPRPNAARTLQRIGSTSAPKLQYTESDTETINEAPAVKAGAAVNTSTEASKLVPTSPPQAVSPGTARPRPSSKRGSVSSEKGVPISINLGQVVNILAGTTIATTQPTATKVKVQKPQRTKIQFTIAAKAPEPSTTAKQNSSLPRQMETVVSSFPSSSRSRHISSSSSSQLTTAKQDTDRAGFLQERKQEMCNVDAVQPPDLVPYEETFTSPLRSLSEASQPAAEDQSSPENSKTKLTSDDSNCFTGSGMGVEAESENNILRTETNSRDNMADKNDAKTTIETQNSVSTSIKDKPVKSENEGEKGSSRNSIVKSNSGSDSDGGDIDTIVQEFKEDISEEDDIDNLVKEFIEEHPEAAATAPQPEPEMMRQHSVGFNKFGRVLNKMQSVTKYMTKKKTFDEAPKSPPAKLKMGRRSRTVSQNESDDVSSEVTAGSAQQQKDNQTQASDDGGEKKEETDPFELLSKAAEVFKAQTVNKKRSPRHKAPRVWRSMTVDTDVADLEGNEDCDLVTRAAVLFKGFKGKKAQREELSSSSAAKTLASTSESSQGEDAADKIAPGTSRERTEKGDKEGANGRSVEAETFSALEEEPEHQTEEKEQVPPRDKNSVTSPTSIPATVSTPGGQNNSEKCTHGNRSADTGIDTDTNTEMEESISKMDDSGFESSIRYAAENSVKSDDDDDTDGPGKVSSLLDSAREHTVFSVVEVTTPEINTYENMTSKLGASIHDYVEKCMLTSIEKAVVYDRRKQDIITGDGIILNEVEWPDKDSKKNAESETEVRVDESQVVGDQKDEVRMMVSSTADDHSAATDSGLDTELKFEQAELQGSRPVSQTCDLILSTGYDDTKNVKQQHTDSSECTVVAAPQDAREKTNGKLEELTKEILAVETASFEVVSSKPEGNKLNIKSPEYQRLSSDSSENHDSTSLTVNLPDSPENGISLDGDGPFSLCCGANFKINLNCTAMMKKPERRPSKVVIENKRCAMTEEEKMFPLKVSSSFRENSDKDKENPPEGAAVEKGAYDAGAAAASSSPRENTLKVSEHERNRNFAGSREELTDRRNGSQSKDAKDEASERNIEDGNLGGEGKLQKRRSVVEEVDKDKAAVENYNTVLGELSKKQAGQEAVSEELNSSGKEKDASITEAQERKERARSKRYGRVISDSEFDDGLLPSENSVIKTTLKDNDTKAPENICTDKICEPKTYKEEEAHTQGKAFETVTHQEIETDKSHSCVVTTEPTTRASVSIQPGMDVYDNVKLSDHDSRHRVDAPPPLPVRDPIRQRPQSSSGNAQSAHRYHAPAESMSSVVSDEGGRQGIRADVYLKARRAYIVQPQGKTKWVSSTPHLPAIERGGDIHVAAPQGARHSSFPHLHANSDLDVSATPGHQCNYTYKTHHRGHSEGSASSFGSESVCWGNYARVADLQLQERAPSCDDSESSTSGLFIPGGGGGIPAGCGRASTLSDVSDGYIFGDYSTVKDDIQGEEYRGVIRPLDNQNQQTDNSFRFRHFPASGSHVHYENIEDLVVTTQPMGGPRHWASGPDIYCDNNYAVIGYPQQVRPDHRVLVHPTARPVVSMSSIGVQMSGSPSLARQGGGALRVSNCASQTSLDSLIGLVSHDASDILEGLPVYEYTLGAGVESEDDHSDRHSLSAVASTQCPDLGQPDVTRQTASLDRQQLRYKKKKSWEVSTSNNDPAGRRRHGARPQDGSGIRPRSEDLQAKRKETRVTFSRDAVLTEVIDELRKSEAEQEIRQQQQEQENSGGGRGFRVIAASTLTSIGGGVKEFARMINSPFHCCRSARAEPKAKPKERHKQAHFASCCIDFPRAPIVAVTPSGCILDLDPVGHSTNIDCRERGSLSGYRPNVAPWYKSGKEIGCPVAVKLLVLCSIPDQELIQYLCGEEPASEMDNRLCPNLFLIHRAKARTFGALQANHTIIHSLGHHQLSVPTASEASVWSSCSHRAVSMTDVGHLASD</sequence>
<feature type="region of interest" description="Disordered" evidence="1">
    <location>
        <begin position="1047"/>
        <end position="1173"/>
    </location>
</feature>
<feature type="compositionally biased region" description="Low complexity" evidence="1">
    <location>
        <begin position="57"/>
        <end position="84"/>
    </location>
</feature>
<feature type="compositionally biased region" description="Low complexity" evidence="1">
    <location>
        <begin position="534"/>
        <end position="545"/>
    </location>
</feature>
<feature type="region of interest" description="Disordered" evidence="1">
    <location>
        <begin position="1227"/>
        <end position="1298"/>
    </location>
</feature>
<feature type="region of interest" description="Disordered" evidence="1">
    <location>
        <begin position="2084"/>
        <end position="2136"/>
    </location>
</feature>
<dbReference type="Proteomes" id="UP001283361">
    <property type="component" value="Unassembled WGS sequence"/>
</dbReference>
<feature type="compositionally biased region" description="Polar residues" evidence="1">
    <location>
        <begin position="362"/>
        <end position="378"/>
    </location>
</feature>
<feature type="region of interest" description="Disordered" evidence="1">
    <location>
        <begin position="145"/>
        <end position="171"/>
    </location>
</feature>
<feature type="compositionally biased region" description="Polar residues" evidence="1">
    <location>
        <begin position="1047"/>
        <end position="1066"/>
    </location>
</feature>
<feature type="compositionally biased region" description="Basic and acidic residues" evidence="1">
    <location>
        <begin position="1099"/>
        <end position="1113"/>
    </location>
</feature>
<feature type="compositionally biased region" description="Basic and acidic residues" evidence="1">
    <location>
        <begin position="1960"/>
        <end position="1975"/>
    </location>
</feature>
<feature type="region of interest" description="Disordered" evidence="1">
    <location>
        <begin position="741"/>
        <end position="917"/>
    </location>
</feature>
<feature type="compositionally biased region" description="Basic and acidic residues" evidence="1">
    <location>
        <begin position="1393"/>
        <end position="1405"/>
    </location>
</feature>
<dbReference type="EMBL" id="JAWDGP010004437">
    <property type="protein sequence ID" value="KAK3764500.1"/>
    <property type="molecule type" value="Genomic_DNA"/>
</dbReference>
<evidence type="ECO:0000313" key="3">
    <source>
        <dbReference type="Proteomes" id="UP001283361"/>
    </source>
</evidence>
<feature type="region of interest" description="Disordered" evidence="1">
    <location>
        <begin position="566"/>
        <end position="661"/>
    </location>
</feature>
<evidence type="ECO:0000313" key="2">
    <source>
        <dbReference type="EMBL" id="KAK3764500.1"/>
    </source>
</evidence>
<feature type="compositionally biased region" description="Basic and acidic residues" evidence="1">
    <location>
        <begin position="1423"/>
        <end position="1438"/>
    </location>
</feature>
<comment type="caution">
    <text evidence="2">The sequence shown here is derived from an EMBL/GenBank/DDBJ whole genome shotgun (WGS) entry which is preliminary data.</text>
</comment>
<protein>
    <submittedName>
        <fullName evidence="2">Uncharacterized protein</fullName>
    </submittedName>
</protein>